<evidence type="ECO:0000313" key="8">
    <source>
        <dbReference type="Proteomes" id="UP000761423"/>
    </source>
</evidence>
<dbReference type="SUPFAM" id="SSF54060">
    <property type="entry name" value="His-Me finger endonucleases"/>
    <property type="match status" value="1"/>
</dbReference>
<dbReference type="Pfam" id="PF18962">
    <property type="entry name" value="Por_Secre_tail"/>
    <property type="match status" value="1"/>
</dbReference>
<dbReference type="Pfam" id="PF04231">
    <property type="entry name" value="Endonuclease_1"/>
    <property type="match status" value="1"/>
</dbReference>
<dbReference type="InterPro" id="IPR026444">
    <property type="entry name" value="Secre_tail"/>
</dbReference>
<dbReference type="EMBL" id="JAAJBV010000003">
    <property type="protein sequence ID" value="NHM04135.1"/>
    <property type="molecule type" value="Genomic_DNA"/>
</dbReference>
<organism evidence="7 8">
    <name type="scientific">Flavobacterium celericrescens</name>
    <dbReference type="NCBI Taxonomy" id="2709780"/>
    <lineage>
        <taxon>Bacteria</taxon>
        <taxon>Pseudomonadati</taxon>
        <taxon>Bacteroidota</taxon>
        <taxon>Flavobacteriia</taxon>
        <taxon>Flavobacteriales</taxon>
        <taxon>Flavobacteriaceae</taxon>
        <taxon>Flavobacterium</taxon>
    </lineage>
</organism>
<reference evidence="7 8" key="1">
    <citation type="submission" date="2020-02" db="EMBL/GenBank/DDBJ databases">
        <authorList>
            <person name="Chen W.-M."/>
        </authorList>
    </citation>
    <scope>NUCLEOTIDE SEQUENCE [LARGE SCALE GENOMIC DNA]</scope>
    <source>
        <strain evidence="7 8">TWA-26</strain>
    </source>
</reference>
<dbReference type="InterPro" id="IPR044925">
    <property type="entry name" value="His-Me_finger_sf"/>
</dbReference>
<comment type="similarity">
    <text evidence="1">Belongs to the EndA/NucM nuclease family.</text>
</comment>
<evidence type="ECO:0000259" key="6">
    <source>
        <dbReference type="Pfam" id="PF18962"/>
    </source>
</evidence>
<evidence type="ECO:0000256" key="5">
    <source>
        <dbReference type="SAM" id="SignalP"/>
    </source>
</evidence>
<evidence type="ECO:0000256" key="4">
    <source>
        <dbReference type="ARBA" id="ARBA00022801"/>
    </source>
</evidence>
<feature type="chain" id="PRO_5046717650" evidence="5">
    <location>
        <begin position="20"/>
        <end position="384"/>
    </location>
</feature>
<dbReference type="NCBIfam" id="TIGR04183">
    <property type="entry name" value="Por_Secre_tail"/>
    <property type="match status" value="1"/>
</dbReference>
<accession>A0ABX0IFK3</accession>
<gene>
    <name evidence="7" type="ORF">G4L40_05380</name>
</gene>
<comment type="caution">
    <text evidence="7">The sequence shown here is derived from an EMBL/GenBank/DDBJ whole genome shotgun (WGS) entry which is preliminary data.</text>
</comment>
<evidence type="ECO:0000256" key="1">
    <source>
        <dbReference type="ARBA" id="ARBA00006429"/>
    </source>
</evidence>
<feature type="domain" description="Secretion system C-terminal sorting" evidence="6">
    <location>
        <begin position="311"/>
        <end position="383"/>
    </location>
</feature>
<name>A0ABX0IFK3_9FLAO</name>
<dbReference type="PANTHER" id="PTHR33607">
    <property type="entry name" value="ENDONUCLEASE-1"/>
    <property type="match status" value="1"/>
</dbReference>
<evidence type="ECO:0000313" key="7">
    <source>
        <dbReference type="EMBL" id="NHM04135.1"/>
    </source>
</evidence>
<evidence type="ECO:0000256" key="3">
    <source>
        <dbReference type="ARBA" id="ARBA00022729"/>
    </source>
</evidence>
<feature type="signal peptide" evidence="5">
    <location>
        <begin position="1"/>
        <end position="19"/>
    </location>
</feature>
<dbReference type="PANTHER" id="PTHR33607:SF2">
    <property type="entry name" value="ENDONUCLEASE-1"/>
    <property type="match status" value="1"/>
</dbReference>
<dbReference type="RefSeq" id="WP_166236131.1">
    <property type="nucleotide sequence ID" value="NZ_JAAJBV010000003.1"/>
</dbReference>
<keyword evidence="2" id="KW-0540">Nuclease</keyword>
<keyword evidence="3 5" id="KW-0732">Signal</keyword>
<keyword evidence="8" id="KW-1185">Reference proteome</keyword>
<proteinExistence type="inferred from homology"/>
<evidence type="ECO:0000256" key="2">
    <source>
        <dbReference type="ARBA" id="ARBA00022722"/>
    </source>
</evidence>
<dbReference type="InterPro" id="IPR007346">
    <property type="entry name" value="Endonuclease-I"/>
</dbReference>
<protein>
    <submittedName>
        <fullName evidence="7">T9SS type A sorting domain-containing protein</fullName>
    </submittedName>
</protein>
<sequence length="384" mass="43005">MKKNITLITFLLCSLISWAQIPAGYYTTATGTGLTLKTNLKKIIDNVSDGIPSEHLHADQGYAALWTLYTHTAFRDNYYENDGSLLDLYSENPSGSDPYTYSTTTQQCGSYSSEGDCYNREHLIPQSYFDGYATNPMKNDPFFVVPSDGKVNGDRNNLPFGKVGTATYTSQNGSKRGNGINSGYALGYSDVVFEPIDDFKGDVARAFFYFATRYEDNMDEFYSSANAATCEAKNMFDGSIGRVFTNPFLDILYEWHTDDPVSAKEIAINNDVYYNHQSNRNPYIDHPEYVGIIWNSYLASDSFAFENSISVYPNPAINNEVYVSTANDLKSIVLFNINGQIIQEIKNPSKVENDTYKLSNLPKGFYLLQLSSENATTTKKVLVN</sequence>
<keyword evidence="4" id="KW-0378">Hydrolase</keyword>
<dbReference type="Proteomes" id="UP000761423">
    <property type="component" value="Unassembled WGS sequence"/>
</dbReference>